<keyword evidence="2" id="KW-1185">Reference proteome</keyword>
<gene>
    <name evidence="1" type="ORF">CCMSSC00406_0001663</name>
</gene>
<sequence length="461" mass="51014">MPVPISHQISIPYRPPSRTTAVGLRTSEYYRYPISFTPTGPSVLANLMALAHQTNSIAPGPSPQSIGNRAKQGTAVGQDLAPRKRPATTPLQDTYNPMSDPAVVVVAARAQVPRKRICTTPTVTEPMQRATAAKRRALPDTTAVSDISLWMSDFIFQRLVGISCRDASHEWNRDFFEVTNGAAKTIASSARLRDLSSATLFLAMWYIERLFPHPILSLARADVYGMRLIIERVYVLGAMLANKWLDEPCWKTLHWLYDSDMTKETLKRVDILGFRALGHNLSISNEQWRDWLTKLAALPSVDSARSLVASLTIRSQIHNVLSDLVAHHPAGLSRANPISPLPLGPLDDLHGALRFGLRLADPLRPHVALEWSPDDDPIVLPTANTRRNNYGAIGRPVLAHTRNDSASPASDEGSQWFPPPGLASLTSLFCWCTEVDTSSRLPHPARNHYEPHYPYISRGTG</sequence>
<evidence type="ECO:0000313" key="2">
    <source>
        <dbReference type="Proteomes" id="UP000824881"/>
    </source>
</evidence>
<organism evidence="1 2">
    <name type="scientific">Pleurotus cornucopiae</name>
    <name type="common">Cornucopia mushroom</name>
    <dbReference type="NCBI Taxonomy" id="5321"/>
    <lineage>
        <taxon>Eukaryota</taxon>
        <taxon>Fungi</taxon>
        <taxon>Dikarya</taxon>
        <taxon>Basidiomycota</taxon>
        <taxon>Agaricomycotina</taxon>
        <taxon>Agaricomycetes</taxon>
        <taxon>Agaricomycetidae</taxon>
        <taxon>Agaricales</taxon>
        <taxon>Pleurotineae</taxon>
        <taxon>Pleurotaceae</taxon>
        <taxon>Pleurotus</taxon>
    </lineage>
</organism>
<dbReference type="Proteomes" id="UP000824881">
    <property type="component" value="Unassembled WGS sequence"/>
</dbReference>
<accession>A0ACB7INZ1</accession>
<reference evidence="1 2" key="1">
    <citation type="journal article" date="2021" name="Appl. Environ. Microbiol.">
        <title>Genetic linkage and physical mapping for an oyster mushroom Pleurotus cornucopiae and QTL analysis for the trait cap color.</title>
        <authorList>
            <person name="Zhang Y."/>
            <person name="Gao W."/>
            <person name="Sonnenberg A."/>
            <person name="Chen Q."/>
            <person name="Zhang J."/>
            <person name="Huang C."/>
        </authorList>
    </citation>
    <scope>NUCLEOTIDE SEQUENCE [LARGE SCALE GENOMIC DNA]</scope>
    <source>
        <strain evidence="1">CCMSSC00406</strain>
    </source>
</reference>
<comment type="caution">
    <text evidence="1">The sequence shown here is derived from an EMBL/GenBank/DDBJ whole genome shotgun (WGS) entry which is preliminary data.</text>
</comment>
<protein>
    <submittedName>
        <fullName evidence="1">Uncharacterized protein</fullName>
    </submittedName>
</protein>
<proteinExistence type="predicted"/>
<evidence type="ECO:0000313" key="1">
    <source>
        <dbReference type="EMBL" id="KAG9219253.1"/>
    </source>
</evidence>
<name>A0ACB7INZ1_PLECO</name>
<dbReference type="EMBL" id="WQMT02000009">
    <property type="protein sequence ID" value="KAG9219253.1"/>
    <property type="molecule type" value="Genomic_DNA"/>
</dbReference>